<dbReference type="GO" id="GO:0005783">
    <property type="term" value="C:endoplasmic reticulum"/>
    <property type="evidence" value="ECO:0007669"/>
    <property type="project" value="UniProtKB-ARBA"/>
</dbReference>
<dbReference type="OMA" id="ARVHFPQ"/>
<dbReference type="Gene3D" id="1.10.287.110">
    <property type="entry name" value="DnaJ domain"/>
    <property type="match status" value="1"/>
</dbReference>
<evidence type="ECO:0000313" key="2">
    <source>
        <dbReference type="EMBL" id="CAG1838168.1"/>
    </source>
</evidence>
<gene>
    <name evidence="2" type="ORF">GSMUA_263450.1</name>
</gene>
<dbReference type="PRINTS" id="PR00625">
    <property type="entry name" value="JDOMAIN"/>
</dbReference>
<dbReference type="PANTHER" id="PTHR44240:SF10">
    <property type="entry name" value="J DOMAIN-CONTAINING PROTEIN"/>
    <property type="match status" value="1"/>
</dbReference>
<protein>
    <submittedName>
        <fullName evidence="2">(wild Malaysian banana) hypothetical protein</fullName>
    </submittedName>
</protein>
<dbReference type="PROSITE" id="PS50076">
    <property type="entry name" value="DNAJ_2"/>
    <property type="match status" value="1"/>
</dbReference>
<sequence>MLSPHPLPSSQFLGPRVAPPPRQVAAAILSPRSPPVAAVLRSPGVSNPSLEVPTSLYEVLGVPAWASGREIKAAYRGLALKCHPDVGASAEEFMRVQAAYCTLSDPQQRADYDRQLMASSAAAAPLGRRYRSTYSRTASFPGNRRRTWETDQCW</sequence>
<keyword evidence="4" id="KW-1185">Reference proteome</keyword>
<dbReference type="GO" id="GO:0009507">
    <property type="term" value="C:chloroplast"/>
    <property type="evidence" value="ECO:0000318"/>
    <property type="project" value="GO_Central"/>
</dbReference>
<evidence type="ECO:0000313" key="4">
    <source>
        <dbReference type="Proteomes" id="UP000012960"/>
    </source>
</evidence>
<reference evidence="3" key="2">
    <citation type="submission" date="2021-05" db="UniProtKB">
        <authorList>
            <consortium name="EnsemblPlants"/>
        </authorList>
    </citation>
    <scope>IDENTIFICATION</scope>
    <source>
        <strain evidence="3">subsp. malaccensis</strain>
    </source>
</reference>
<dbReference type="EMBL" id="HG996470">
    <property type="protein sequence ID" value="CAG1838168.1"/>
    <property type="molecule type" value="Genomic_DNA"/>
</dbReference>
<dbReference type="AlphaFoldDB" id="A0A804J385"/>
<dbReference type="EnsemblPlants" id="Ma05_t11150.1">
    <property type="protein sequence ID" value="Ma05_p11150.1"/>
    <property type="gene ID" value="Ma05_g11150"/>
</dbReference>
<dbReference type="OrthoDB" id="445556at2759"/>
<feature type="domain" description="J" evidence="1">
    <location>
        <begin position="55"/>
        <end position="116"/>
    </location>
</feature>
<evidence type="ECO:0000313" key="3">
    <source>
        <dbReference type="EnsemblPlants" id="Ma05_p11150.1"/>
    </source>
</evidence>
<organism evidence="3 4">
    <name type="scientific">Musa acuminata subsp. malaccensis</name>
    <name type="common">Wild banana</name>
    <name type="synonym">Musa malaccensis</name>
    <dbReference type="NCBI Taxonomy" id="214687"/>
    <lineage>
        <taxon>Eukaryota</taxon>
        <taxon>Viridiplantae</taxon>
        <taxon>Streptophyta</taxon>
        <taxon>Embryophyta</taxon>
        <taxon>Tracheophyta</taxon>
        <taxon>Spermatophyta</taxon>
        <taxon>Magnoliopsida</taxon>
        <taxon>Liliopsida</taxon>
        <taxon>Zingiberales</taxon>
        <taxon>Musaceae</taxon>
        <taxon>Musa</taxon>
    </lineage>
</organism>
<dbReference type="SUPFAM" id="SSF46565">
    <property type="entry name" value="Chaperone J-domain"/>
    <property type="match status" value="1"/>
</dbReference>
<dbReference type="KEGG" id="mus:103984559"/>
<dbReference type="PANTHER" id="PTHR44240">
    <property type="entry name" value="DNAJ DOMAIN (PROKARYOTIC HEAT SHOCK PROTEIN)-RELATED"/>
    <property type="match status" value="1"/>
</dbReference>
<accession>A0A804J385</accession>
<name>A0A804J385_MUSAM</name>
<reference evidence="2" key="1">
    <citation type="submission" date="2021-03" db="EMBL/GenBank/DDBJ databases">
        <authorList>
            <consortium name="Genoscope - CEA"/>
            <person name="William W."/>
        </authorList>
    </citation>
    <scope>NUCLEOTIDE SEQUENCE</scope>
    <source>
        <strain evidence="2">Doubled-haploid Pahang</strain>
    </source>
</reference>
<dbReference type="InterPro" id="IPR052276">
    <property type="entry name" value="Diphthamide-biosynth_chaperone"/>
</dbReference>
<proteinExistence type="predicted"/>
<dbReference type="InterPro" id="IPR036869">
    <property type="entry name" value="J_dom_sf"/>
</dbReference>
<dbReference type="Gramene" id="Ma05_t11150.1">
    <property type="protein sequence ID" value="Ma05_p11150.1"/>
    <property type="gene ID" value="Ma05_g11150"/>
</dbReference>
<dbReference type="InterPro" id="IPR001623">
    <property type="entry name" value="DnaJ_domain"/>
</dbReference>
<dbReference type="SMART" id="SM00271">
    <property type="entry name" value="DnaJ"/>
    <property type="match status" value="1"/>
</dbReference>
<dbReference type="CDD" id="cd06257">
    <property type="entry name" value="DnaJ"/>
    <property type="match status" value="1"/>
</dbReference>
<dbReference type="Proteomes" id="UP000012960">
    <property type="component" value="Unplaced"/>
</dbReference>
<dbReference type="Pfam" id="PF00226">
    <property type="entry name" value="DnaJ"/>
    <property type="match status" value="1"/>
</dbReference>
<evidence type="ECO:0000259" key="1">
    <source>
        <dbReference type="PROSITE" id="PS50076"/>
    </source>
</evidence>